<protein>
    <recommendedName>
        <fullName evidence="6">Cytochrome c domain-containing protein</fullName>
    </recommendedName>
</protein>
<evidence type="ECO:0000256" key="1">
    <source>
        <dbReference type="ARBA" id="ARBA00022448"/>
    </source>
</evidence>
<dbReference type="InterPro" id="IPR050597">
    <property type="entry name" value="Cytochrome_c_Oxidase_Subunit"/>
</dbReference>
<dbReference type="Gene3D" id="1.10.760.10">
    <property type="entry name" value="Cytochrome c-like domain"/>
    <property type="match status" value="2"/>
</dbReference>
<sequence>MNNKSLLRFSLLVGASLTTAVALAQQGDVERGEAAAATCTACHQADGSGMHVPGGESWPRLAGLNADYIVKQLHDFKEGRRQSASMMAFANMLDDQQIADVAAYYSQLEMTPGQGGDEAEEALLARGQQLAERGDWNAYIVSCQSCHGSGGTGVGSDFPGIASQHAGYISAQLTAWKNETRSNDPQNLMGAIAKRMSDDDIQAVSAWYATQPAPAAQESAQ</sequence>
<comment type="caution">
    <text evidence="7">The sequence shown here is derived from an EMBL/GenBank/DDBJ whole genome shotgun (WGS) entry which is preliminary data.</text>
</comment>
<dbReference type="GO" id="GO:0042597">
    <property type="term" value="C:periplasmic space"/>
    <property type="evidence" value="ECO:0007669"/>
    <property type="project" value="InterPro"/>
</dbReference>
<dbReference type="PRINTS" id="PR00605">
    <property type="entry name" value="CYTCHROMECIC"/>
</dbReference>
<keyword evidence="5" id="KW-0408">Iron</keyword>
<dbReference type="SUPFAM" id="SSF46626">
    <property type="entry name" value="Cytochrome c"/>
    <property type="match status" value="2"/>
</dbReference>
<dbReference type="InterPro" id="IPR036909">
    <property type="entry name" value="Cyt_c-like_dom_sf"/>
</dbReference>
<dbReference type="GO" id="GO:0009055">
    <property type="term" value="F:electron transfer activity"/>
    <property type="evidence" value="ECO:0007669"/>
    <property type="project" value="InterPro"/>
</dbReference>
<dbReference type="PANTHER" id="PTHR33751:SF11">
    <property type="entry name" value="BLL4483 PROTEIN"/>
    <property type="match status" value="1"/>
</dbReference>
<evidence type="ECO:0000256" key="3">
    <source>
        <dbReference type="ARBA" id="ARBA00022723"/>
    </source>
</evidence>
<feature type="domain" description="Cytochrome c" evidence="6">
    <location>
        <begin position="122"/>
        <end position="212"/>
    </location>
</feature>
<dbReference type="PANTHER" id="PTHR33751">
    <property type="entry name" value="CBB3-TYPE CYTOCHROME C OXIDASE SUBUNIT FIXP"/>
    <property type="match status" value="1"/>
</dbReference>
<evidence type="ECO:0000259" key="6">
    <source>
        <dbReference type="PROSITE" id="PS51007"/>
    </source>
</evidence>
<keyword evidence="2" id="KW-0349">Heme</keyword>
<evidence type="ECO:0000256" key="5">
    <source>
        <dbReference type="ARBA" id="ARBA00023004"/>
    </source>
</evidence>
<proteinExistence type="predicted"/>
<dbReference type="GO" id="GO:0020037">
    <property type="term" value="F:heme binding"/>
    <property type="evidence" value="ECO:0007669"/>
    <property type="project" value="InterPro"/>
</dbReference>
<dbReference type="InterPro" id="IPR008168">
    <property type="entry name" value="Cyt_C_IC"/>
</dbReference>
<dbReference type="InterPro" id="IPR009056">
    <property type="entry name" value="Cyt_c-like_dom"/>
</dbReference>
<dbReference type="EMBL" id="LAZR01000005">
    <property type="protein sequence ID" value="KKO10390.1"/>
    <property type="molecule type" value="Genomic_DNA"/>
</dbReference>
<feature type="domain" description="Cytochrome c" evidence="6">
    <location>
        <begin position="27"/>
        <end position="109"/>
    </location>
</feature>
<evidence type="ECO:0000256" key="2">
    <source>
        <dbReference type="ARBA" id="ARBA00022617"/>
    </source>
</evidence>
<dbReference type="PIRSF" id="PIRSF000005">
    <property type="entry name" value="Cytochrome_c4"/>
    <property type="match status" value="1"/>
</dbReference>
<evidence type="ECO:0000313" key="7">
    <source>
        <dbReference type="EMBL" id="KKO10390.1"/>
    </source>
</evidence>
<keyword evidence="4" id="KW-0249">Electron transport</keyword>
<organism evidence="7">
    <name type="scientific">marine sediment metagenome</name>
    <dbReference type="NCBI Taxonomy" id="412755"/>
    <lineage>
        <taxon>unclassified sequences</taxon>
        <taxon>metagenomes</taxon>
        <taxon>ecological metagenomes</taxon>
    </lineage>
</organism>
<dbReference type="Pfam" id="PF00034">
    <property type="entry name" value="Cytochrom_C"/>
    <property type="match status" value="2"/>
</dbReference>
<keyword evidence="1" id="KW-0813">Transport</keyword>
<dbReference type="InterPro" id="IPR024167">
    <property type="entry name" value="Cytochrome_c4-like"/>
</dbReference>
<evidence type="ECO:0000256" key="4">
    <source>
        <dbReference type="ARBA" id="ARBA00022982"/>
    </source>
</evidence>
<reference evidence="7" key="1">
    <citation type="journal article" date="2015" name="Nature">
        <title>Complex archaea that bridge the gap between prokaryotes and eukaryotes.</title>
        <authorList>
            <person name="Spang A."/>
            <person name="Saw J.H."/>
            <person name="Jorgensen S.L."/>
            <person name="Zaremba-Niedzwiedzka K."/>
            <person name="Martijn J."/>
            <person name="Lind A.E."/>
            <person name="van Eijk R."/>
            <person name="Schleper C."/>
            <person name="Guy L."/>
            <person name="Ettema T.J."/>
        </authorList>
    </citation>
    <scope>NUCLEOTIDE SEQUENCE</scope>
</reference>
<accession>A0A0F9W246</accession>
<dbReference type="AlphaFoldDB" id="A0A0F9W246"/>
<name>A0A0F9W246_9ZZZZ</name>
<dbReference type="GO" id="GO:0005506">
    <property type="term" value="F:iron ion binding"/>
    <property type="evidence" value="ECO:0007669"/>
    <property type="project" value="InterPro"/>
</dbReference>
<gene>
    <name evidence="7" type="ORF">LCGC14_0029290</name>
</gene>
<keyword evidence="3" id="KW-0479">Metal-binding</keyword>
<dbReference type="PROSITE" id="PS51007">
    <property type="entry name" value="CYTC"/>
    <property type="match status" value="2"/>
</dbReference>